<dbReference type="PANTHER" id="PTHR11803">
    <property type="entry name" value="2-IMINOBUTANOATE/2-IMINOPROPANOATE DEAMINASE RIDA"/>
    <property type="match status" value="1"/>
</dbReference>
<dbReference type="Gene3D" id="3.30.1330.40">
    <property type="entry name" value="RutC-like"/>
    <property type="match status" value="1"/>
</dbReference>
<evidence type="ECO:0000256" key="1">
    <source>
        <dbReference type="ARBA" id="ARBA00010552"/>
    </source>
</evidence>
<dbReference type="HOGENOM" id="CLU_100715_7_3_9"/>
<comment type="similarity">
    <text evidence="1">Belongs to the RutC family.</text>
</comment>
<dbReference type="eggNOG" id="COG0251">
    <property type="taxonomic scope" value="Bacteria"/>
</dbReference>
<comment type="caution">
    <text evidence="2">The sequence shown here is derived from an EMBL/GenBank/DDBJ whole genome shotgun (WGS) entry which is preliminary data.</text>
</comment>
<proteinExistence type="inferred from homology"/>
<dbReference type="EMBL" id="AWVF01000017">
    <property type="protein sequence ID" value="ERJ97485.1"/>
    <property type="molecule type" value="Genomic_DNA"/>
</dbReference>
<dbReference type="InterPro" id="IPR035959">
    <property type="entry name" value="RutC-like_sf"/>
</dbReference>
<dbReference type="GO" id="GO:0005829">
    <property type="term" value="C:cytosol"/>
    <property type="evidence" value="ECO:0007669"/>
    <property type="project" value="TreeGrafter"/>
</dbReference>
<dbReference type="PATRIC" id="fig|411473.3.peg.97"/>
<dbReference type="PANTHER" id="PTHR11803:SF58">
    <property type="entry name" value="PROTEIN HMF1-RELATED"/>
    <property type="match status" value="1"/>
</dbReference>
<keyword evidence="3" id="KW-1185">Reference proteome</keyword>
<evidence type="ECO:0000313" key="3">
    <source>
        <dbReference type="Proteomes" id="UP000016662"/>
    </source>
</evidence>
<dbReference type="GeneID" id="93693439"/>
<dbReference type="InterPro" id="IPR006175">
    <property type="entry name" value="YjgF/YER057c/UK114"/>
</dbReference>
<name>U2KZE9_9FIRM</name>
<organism evidence="2 3">
    <name type="scientific">Ruminococcus callidus ATCC 27760</name>
    <dbReference type="NCBI Taxonomy" id="411473"/>
    <lineage>
        <taxon>Bacteria</taxon>
        <taxon>Bacillati</taxon>
        <taxon>Bacillota</taxon>
        <taxon>Clostridia</taxon>
        <taxon>Eubacteriales</taxon>
        <taxon>Oscillospiraceae</taxon>
        <taxon>Ruminococcus</taxon>
    </lineage>
</organism>
<dbReference type="RefSeq" id="WP_021680356.1">
    <property type="nucleotide sequence ID" value="NZ_KI260286.1"/>
</dbReference>
<dbReference type="SUPFAM" id="SSF55298">
    <property type="entry name" value="YjgF-like"/>
    <property type="match status" value="1"/>
</dbReference>
<accession>U2KZE9</accession>
<reference evidence="2 3" key="1">
    <citation type="submission" date="2013-07" db="EMBL/GenBank/DDBJ databases">
        <authorList>
            <person name="Weinstock G."/>
            <person name="Sodergren E."/>
            <person name="Wylie T."/>
            <person name="Fulton L."/>
            <person name="Fulton R."/>
            <person name="Fronick C."/>
            <person name="O'Laughlin M."/>
            <person name="Godfrey J."/>
            <person name="Miner T."/>
            <person name="Herter B."/>
            <person name="Appelbaum E."/>
            <person name="Cordes M."/>
            <person name="Lek S."/>
            <person name="Wollam A."/>
            <person name="Pepin K.H."/>
            <person name="Palsikar V.B."/>
            <person name="Mitreva M."/>
            <person name="Wilson R.K."/>
        </authorList>
    </citation>
    <scope>NUCLEOTIDE SEQUENCE [LARGE SCALE GENOMIC DNA]</scope>
    <source>
        <strain evidence="2 3">ATCC 27760</strain>
    </source>
</reference>
<dbReference type="STRING" id="411473.RUMCAL_00118"/>
<dbReference type="NCBIfam" id="TIGR00004">
    <property type="entry name" value="Rid family detoxifying hydrolase"/>
    <property type="match status" value="1"/>
</dbReference>
<dbReference type="InterPro" id="IPR006056">
    <property type="entry name" value="RidA"/>
</dbReference>
<evidence type="ECO:0000313" key="2">
    <source>
        <dbReference type="EMBL" id="ERJ97485.1"/>
    </source>
</evidence>
<sequence length="125" mass="13071">MDTIYTKNAPNAIGPYSQAVKIGDMLYTSGQIAINPATGNVEATDIVGQSKQVMANLKAVLEAAGTSFDKVVKTTCFLKDVARDFGAFNEVYAEAMGDAKPARSCVGVADLPKGVLVEVEVIAAL</sequence>
<dbReference type="Pfam" id="PF01042">
    <property type="entry name" value="Ribonuc_L-PSP"/>
    <property type="match status" value="1"/>
</dbReference>
<dbReference type="FunFam" id="3.30.1330.40:FF:000001">
    <property type="entry name" value="L-PSP family endoribonuclease"/>
    <property type="match status" value="1"/>
</dbReference>
<gene>
    <name evidence="2" type="ORF">RUMCAL_00118</name>
</gene>
<protein>
    <submittedName>
        <fullName evidence="2">Putative endoribonuclease L-PSP</fullName>
    </submittedName>
</protein>
<dbReference type="GO" id="GO:0019239">
    <property type="term" value="F:deaminase activity"/>
    <property type="evidence" value="ECO:0007669"/>
    <property type="project" value="TreeGrafter"/>
</dbReference>
<dbReference type="CDD" id="cd00448">
    <property type="entry name" value="YjgF_YER057c_UK114_family"/>
    <property type="match status" value="1"/>
</dbReference>
<dbReference type="Proteomes" id="UP000016662">
    <property type="component" value="Unassembled WGS sequence"/>
</dbReference>
<dbReference type="AlphaFoldDB" id="U2KZE9"/>